<accession>A0A3Q9J382</accession>
<sequence length="179" mass="20540">MEDRVWGLTVDRPRAPILDADAIDDHRMDDGLGFPPSYVSFVREFGWGRLFGLWLIYTPVPAGFGDGVLGRGRRLTEQLRDAFRESQALGYDWIVEPRESWDVTKRLTVFATSENGDYLAWDTGSRDGRLEMPIYHTTRFNSLTRIGSDLFESIEWLRDLVVPDTADEFDFETLSLSPL</sequence>
<dbReference type="Gene3D" id="3.40.1580.10">
    <property type="entry name" value="SMI1/KNR4-like"/>
    <property type="match status" value="1"/>
</dbReference>
<dbReference type="Proteomes" id="UP000274841">
    <property type="component" value="Chromosome"/>
</dbReference>
<evidence type="ECO:0000313" key="2">
    <source>
        <dbReference type="Proteomes" id="UP000274841"/>
    </source>
</evidence>
<protein>
    <recommendedName>
        <fullName evidence="3">Knr4/Smi1-like domain-containing protein</fullName>
    </recommendedName>
</protein>
<reference evidence="1 2" key="1">
    <citation type="submission" date="2018-08" db="EMBL/GenBank/DDBJ databases">
        <title>Microbacterium oxydans strain HG3.</title>
        <authorList>
            <person name="ORTET P."/>
        </authorList>
    </citation>
    <scope>NUCLEOTIDE SEQUENCE [LARGE SCALE GENOMIC DNA]</scope>
    <source>
        <strain evidence="1 2">HG3</strain>
    </source>
</reference>
<name>A0A3Q9J382_9MICO</name>
<dbReference type="RefSeq" id="WP_127011524.1">
    <property type="nucleotide sequence ID" value="NZ_CP031422.1"/>
</dbReference>
<dbReference type="EMBL" id="CP031422">
    <property type="protein sequence ID" value="AZS38909.1"/>
    <property type="molecule type" value="Genomic_DNA"/>
</dbReference>
<evidence type="ECO:0008006" key="3">
    <source>
        <dbReference type="Google" id="ProtNLM"/>
    </source>
</evidence>
<organism evidence="1 2">
    <name type="scientific">Microbacterium oxydans</name>
    <dbReference type="NCBI Taxonomy" id="82380"/>
    <lineage>
        <taxon>Bacteria</taxon>
        <taxon>Bacillati</taxon>
        <taxon>Actinomycetota</taxon>
        <taxon>Actinomycetes</taxon>
        <taxon>Micrococcales</taxon>
        <taxon>Microbacteriaceae</taxon>
        <taxon>Microbacterium</taxon>
    </lineage>
</organism>
<dbReference type="KEGG" id="moy:CVS54_00206"/>
<evidence type="ECO:0000313" key="1">
    <source>
        <dbReference type="EMBL" id="AZS38909.1"/>
    </source>
</evidence>
<proteinExistence type="predicted"/>
<dbReference type="InterPro" id="IPR037883">
    <property type="entry name" value="Knr4/Smi1-like_sf"/>
</dbReference>
<dbReference type="AlphaFoldDB" id="A0A3Q9J382"/>
<dbReference type="SUPFAM" id="SSF160631">
    <property type="entry name" value="SMI1/KNR4-like"/>
    <property type="match status" value="1"/>
</dbReference>
<gene>
    <name evidence="1" type="ORF">CVS54_00206</name>
</gene>